<accession>A0A6N7YPB4</accession>
<dbReference type="EMBL" id="WMBA01000008">
    <property type="protein sequence ID" value="MTD53852.1"/>
    <property type="molecule type" value="Genomic_DNA"/>
</dbReference>
<evidence type="ECO:0000313" key="3">
    <source>
        <dbReference type="Proteomes" id="UP000440096"/>
    </source>
</evidence>
<proteinExistence type="predicted"/>
<comment type="caution">
    <text evidence="2">The sequence shown here is derived from an EMBL/GenBank/DDBJ whole genome shotgun (WGS) entry which is preliminary data.</text>
</comment>
<protein>
    <submittedName>
        <fullName evidence="2">Cupin domain-containing protein</fullName>
    </submittedName>
</protein>
<sequence length="116" mass="12394">MRVTRADSAPTYDPPLHRGVTALRLQGLEAGLTNRFWVGLSRYGPDGMADMAPTVEETVYIVLSGELVVSVDEGDVTLRALDSAHLPKGTVRRVANRSGQEATLLVAIALPPEATP</sequence>
<dbReference type="AlphaFoldDB" id="A0A6N7YPB4"/>
<dbReference type="Pfam" id="PF07883">
    <property type="entry name" value="Cupin_2"/>
    <property type="match status" value="1"/>
</dbReference>
<reference evidence="2 3" key="1">
    <citation type="submission" date="2019-11" db="EMBL/GenBank/DDBJ databases">
        <title>Draft genome of Amycolatopsis RM579.</title>
        <authorList>
            <person name="Duangmal K."/>
            <person name="Mingma R."/>
        </authorList>
    </citation>
    <scope>NUCLEOTIDE SEQUENCE [LARGE SCALE GENOMIC DNA]</scope>
    <source>
        <strain evidence="2 3">RM579</strain>
    </source>
</reference>
<dbReference type="CDD" id="cd20299">
    <property type="entry name" value="cupin_YP766765-like"/>
    <property type="match status" value="1"/>
</dbReference>
<organism evidence="2 3">
    <name type="scientific">Amycolatopsis pithecellobii</name>
    <dbReference type="NCBI Taxonomy" id="664692"/>
    <lineage>
        <taxon>Bacteria</taxon>
        <taxon>Bacillati</taxon>
        <taxon>Actinomycetota</taxon>
        <taxon>Actinomycetes</taxon>
        <taxon>Pseudonocardiales</taxon>
        <taxon>Pseudonocardiaceae</taxon>
        <taxon>Amycolatopsis</taxon>
    </lineage>
</organism>
<dbReference type="RefSeq" id="WP_154756096.1">
    <property type="nucleotide sequence ID" value="NZ_WMBA01000008.1"/>
</dbReference>
<dbReference type="OrthoDB" id="2886949at2"/>
<gene>
    <name evidence="2" type="ORF">GKO32_07645</name>
</gene>
<feature type="domain" description="Cupin type-2" evidence="1">
    <location>
        <begin position="56"/>
        <end position="107"/>
    </location>
</feature>
<dbReference type="Proteomes" id="UP000440096">
    <property type="component" value="Unassembled WGS sequence"/>
</dbReference>
<evidence type="ECO:0000259" key="1">
    <source>
        <dbReference type="Pfam" id="PF07883"/>
    </source>
</evidence>
<dbReference type="Gene3D" id="2.60.120.10">
    <property type="entry name" value="Jelly Rolls"/>
    <property type="match status" value="1"/>
</dbReference>
<keyword evidence="3" id="KW-1185">Reference proteome</keyword>
<dbReference type="SUPFAM" id="SSF51182">
    <property type="entry name" value="RmlC-like cupins"/>
    <property type="match status" value="1"/>
</dbReference>
<name>A0A6N7YPB4_9PSEU</name>
<dbReference type="InterPro" id="IPR014710">
    <property type="entry name" value="RmlC-like_jellyroll"/>
</dbReference>
<dbReference type="InterPro" id="IPR011051">
    <property type="entry name" value="RmlC_Cupin_sf"/>
</dbReference>
<evidence type="ECO:0000313" key="2">
    <source>
        <dbReference type="EMBL" id="MTD53852.1"/>
    </source>
</evidence>
<dbReference type="InterPro" id="IPR013096">
    <property type="entry name" value="Cupin_2"/>
</dbReference>